<dbReference type="Pfam" id="PF00078">
    <property type="entry name" value="RVT_1"/>
    <property type="match status" value="1"/>
</dbReference>
<sequence length="311" mass="34986">SPYYSVYEELASPEQMATGKDKSNPFSPYYSVYEELASPEQMATVRLVFVTPGCLISPKYQLAQDSCCSFNSAVLGYCYSGLCCLCYCCCYIVSAGIYDAAGSFVLAVSFVSVGYVVATAIYVSVLSISILLLREDLSRNLELTESTLSLREDCWELLKRLRFVPTDRVIQFLLMGLCVLVGSSSCDSAGHIEAVLAGHGAPVLFVKKKDGSFRMCIDYQELNKFTVKNCYPFHRIDDLFDQLQGSCYFYKIDLRSGYHQLRVHEEDIPKIAFRMRYGHFEDVHFLGHVVNNNGIHVDPSKIEVVKNWKAP</sequence>
<evidence type="ECO:0000256" key="1">
    <source>
        <dbReference type="SAM" id="Phobius"/>
    </source>
</evidence>
<dbReference type="InterPro" id="IPR043502">
    <property type="entry name" value="DNA/RNA_pol_sf"/>
</dbReference>
<dbReference type="InterPro" id="IPR053134">
    <property type="entry name" value="RNA-dir_DNA_polymerase"/>
</dbReference>
<dbReference type="GO" id="GO:0003964">
    <property type="term" value="F:RNA-directed DNA polymerase activity"/>
    <property type="evidence" value="ECO:0007669"/>
    <property type="project" value="UniProtKB-KW"/>
</dbReference>
<dbReference type="PANTHER" id="PTHR24559">
    <property type="entry name" value="TRANSPOSON TY3-I GAG-POL POLYPROTEIN"/>
    <property type="match status" value="1"/>
</dbReference>
<name>A0A699H176_TANCI</name>
<dbReference type="CDD" id="cd01647">
    <property type="entry name" value="RT_LTR"/>
    <property type="match status" value="1"/>
</dbReference>
<organism evidence="3">
    <name type="scientific">Tanacetum cinerariifolium</name>
    <name type="common">Dalmatian daisy</name>
    <name type="synonym">Chrysanthemum cinerariifolium</name>
    <dbReference type="NCBI Taxonomy" id="118510"/>
    <lineage>
        <taxon>Eukaryota</taxon>
        <taxon>Viridiplantae</taxon>
        <taxon>Streptophyta</taxon>
        <taxon>Embryophyta</taxon>
        <taxon>Tracheophyta</taxon>
        <taxon>Spermatophyta</taxon>
        <taxon>Magnoliopsida</taxon>
        <taxon>eudicotyledons</taxon>
        <taxon>Gunneridae</taxon>
        <taxon>Pentapetalae</taxon>
        <taxon>asterids</taxon>
        <taxon>campanulids</taxon>
        <taxon>Asterales</taxon>
        <taxon>Asteraceae</taxon>
        <taxon>Asteroideae</taxon>
        <taxon>Anthemideae</taxon>
        <taxon>Anthemidinae</taxon>
        <taxon>Tanacetum</taxon>
    </lineage>
</organism>
<evidence type="ECO:0000259" key="2">
    <source>
        <dbReference type="Pfam" id="PF00078"/>
    </source>
</evidence>
<dbReference type="AlphaFoldDB" id="A0A699H176"/>
<keyword evidence="3" id="KW-0548">Nucleotidyltransferase</keyword>
<feature type="domain" description="Reverse transcriptase" evidence="2">
    <location>
        <begin position="206"/>
        <end position="276"/>
    </location>
</feature>
<evidence type="ECO:0000313" key="3">
    <source>
        <dbReference type="EMBL" id="GEW68213.1"/>
    </source>
</evidence>
<dbReference type="InterPro" id="IPR000477">
    <property type="entry name" value="RT_dom"/>
</dbReference>
<keyword evidence="1" id="KW-1133">Transmembrane helix</keyword>
<feature type="transmembrane region" description="Helical" evidence="1">
    <location>
        <begin position="104"/>
        <end position="133"/>
    </location>
</feature>
<dbReference type="SUPFAM" id="SSF56672">
    <property type="entry name" value="DNA/RNA polymerases"/>
    <property type="match status" value="1"/>
</dbReference>
<dbReference type="Gene3D" id="3.10.10.10">
    <property type="entry name" value="HIV Type 1 Reverse Transcriptase, subunit A, domain 1"/>
    <property type="match status" value="1"/>
</dbReference>
<dbReference type="Gene3D" id="3.30.70.270">
    <property type="match status" value="1"/>
</dbReference>
<protein>
    <submittedName>
        <fullName evidence="3">Putative reverse transcriptase domain, aspartic peptidase domain protein</fullName>
    </submittedName>
</protein>
<dbReference type="PANTHER" id="PTHR24559:SF444">
    <property type="entry name" value="REVERSE TRANSCRIPTASE DOMAIN-CONTAINING PROTEIN"/>
    <property type="match status" value="1"/>
</dbReference>
<proteinExistence type="predicted"/>
<feature type="non-terminal residue" evidence="3">
    <location>
        <position position="1"/>
    </location>
</feature>
<comment type="caution">
    <text evidence="3">The sequence shown here is derived from an EMBL/GenBank/DDBJ whole genome shotgun (WGS) entry which is preliminary data.</text>
</comment>
<dbReference type="InterPro" id="IPR043128">
    <property type="entry name" value="Rev_trsase/Diguanyl_cyclase"/>
</dbReference>
<dbReference type="EMBL" id="BKCJ010069052">
    <property type="protein sequence ID" value="GEW68213.1"/>
    <property type="molecule type" value="Genomic_DNA"/>
</dbReference>
<keyword evidence="1" id="KW-0472">Membrane</keyword>
<feature type="transmembrane region" description="Helical" evidence="1">
    <location>
        <begin position="74"/>
        <end position="98"/>
    </location>
</feature>
<keyword evidence="1" id="KW-0812">Transmembrane</keyword>
<keyword evidence="3" id="KW-0808">Transferase</keyword>
<accession>A0A699H176</accession>
<gene>
    <name evidence="3" type="ORF">Tci_240189</name>
</gene>
<reference evidence="3" key="1">
    <citation type="journal article" date="2019" name="Sci. Rep.">
        <title>Draft genome of Tanacetum cinerariifolium, the natural source of mosquito coil.</title>
        <authorList>
            <person name="Yamashiro T."/>
            <person name="Shiraishi A."/>
            <person name="Satake H."/>
            <person name="Nakayama K."/>
        </authorList>
    </citation>
    <scope>NUCLEOTIDE SEQUENCE</scope>
</reference>
<keyword evidence="3" id="KW-0695">RNA-directed DNA polymerase</keyword>